<keyword evidence="4" id="KW-1185">Reference proteome</keyword>
<dbReference type="RefSeq" id="WP_282336869.1">
    <property type="nucleotide sequence ID" value="NZ_JASBRG010000008.1"/>
</dbReference>
<comment type="caution">
    <text evidence="3">The sequence shown here is derived from an EMBL/GenBank/DDBJ whole genome shotgun (WGS) entry which is preliminary data.</text>
</comment>
<feature type="chain" id="PRO_5046548359" evidence="1">
    <location>
        <begin position="20"/>
        <end position="310"/>
    </location>
</feature>
<protein>
    <submittedName>
        <fullName evidence="3">Phosphodiester glycosidase family protein</fullName>
    </submittedName>
</protein>
<accession>A0ABT6RLH9</accession>
<keyword evidence="3" id="KW-0378">Hydrolase</keyword>
<evidence type="ECO:0000259" key="2">
    <source>
        <dbReference type="Pfam" id="PF09992"/>
    </source>
</evidence>
<dbReference type="GO" id="GO:0016798">
    <property type="term" value="F:hydrolase activity, acting on glycosyl bonds"/>
    <property type="evidence" value="ECO:0007669"/>
    <property type="project" value="UniProtKB-KW"/>
</dbReference>
<feature type="signal peptide" evidence="1">
    <location>
        <begin position="1"/>
        <end position="19"/>
    </location>
</feature>
<dbReference type="EMBL" id="JASBRG010000008">
    <property type="protein sequence ID" value="MDI3322724.1"/>
    <property type="molecule type" value="Genomic_DNA"/>
</dbReference>
<feature type="domain" description="Phosphodiester glycosidase" evidence="2">
    <location>
        <begin position="92"/>
        <end position="306"/>
    </location>
</feature>
<proteinExistence type="predicted"/>
<dbReference type="PANTHER" id="PTHR40446">
    <property type="entry name" value="N-ACETYLGLUCOSAMINE-1-PHOSPHODIESTER ALPHA-N-ACETYLGLUCOSAMINIDASE"/>
    <property type="match status" value="1"/>
</dbReference>
<keyword evidence="3" id="KW-0326">Glycosidase</keyword>
<dbReference type="Pfam" id="PF09992">
    <property type="entry name" value="NAGPA"/>
    <property type="match status" value="1"/>
</dbReference>
<evidence type="ECO:0000313" key="3">
    <source>
        <dbReference type="EMBL" id="MDI3322724.1"/>
    </source>
</evidence>
<reference evidence="3 4" key="1">
    <citation type="submission" date="2023-05" db="EMBL/GenBank/DDBJ databases">
        <title>Genome sequence of Pinibacter sp. MAH-24.</title>
        <authorList>
            <person name="Huq M.A."/>
        </authorList>
    </citation>
    <scope>NUCLEOTIDE SEQUENCE [LARGE SCALE GENOMIC DNA]</scope>
    <source>
        <strain evidence="3 4">MAH-24</strain>
    </source>
</reference>
<gene>
    <name evidence="3" type="ORF">QJ048_23235</name>
</gene>
<organism evidence="3 4">
    <name type="scientific">Pinibacter soli</name>
    <dbReference type="NCBI Taxonomy" id="3044211"/>
    <lineage>
        <taxon>Bacteria</taxon>
        <taxon>Pseudomonadati</taxon>
        <taxon>Bacteroidota</taxon>
        <taxon>Chitinophagia</taxon>
        <taxon>Chitinophagales</taxon>
        <taxon>Chitinophagaceae</taxon>
        <taxon>Pinibacter</taxon>
    </lineage>
</organism>
<evidence type="ECO:0000256" key="1">
    <source>
        <dbReference type="SAM" id="SignalP"/>
    </source>
</evidence>
<keyword evidence="1" id="KW-0732">Signal</keyword>
<evidence type="ECO:0000313" key="4">
    <source>
        <dbReference type="Proteomes" id="UP001226434"/>
    </source>
</evidence>
<name>A0ABT6RLH9_9BACT</name>
<dbReference type="PANTHER" id="PTHR40446:SF2">
    <property type="entry name" value="N-ACETYLGLUCOSAMINE-1-PHOSPHODIESTER ALPHA-N-ACETYLGLUCOSAMINIDASE"/>
    <property type="match status" value="1"/>
</dbReference>
<sequence length="310" mass="34220">MKKYYFLLSALLFSVLLFAQNDSIALSQAQWAVKKLNTQVYWKTAHLTQHDLFAANENISLIIIPPHSNSVKLVVGYSDSLETTSQQALRYNALAGINGSFFKMRGADPDDHSQLNHVPKLEPSKLSYNRAETYLRKDSQLVAPNKVVAKQTARRRDQQGSVAIGDTSLAILQADTVNFGWENSIASRDIMTSGPLLLLEGKNTPIPADDFSQKRHPRTAVGKMADGSIMLLVVDGRFEESAGMSLIELQQIMRWLGCVSALNLDGGGSSTMYIKGEPEHGVVNYPSDNKKFDHNGEREVANTILIVPCI</sequence>
<dbReference type="Proteomes" id="UP001226434">
    <property type="component" value="Unassembled WGS sequence"/>
</dbReference>
<dbReference type="InterPro" id="IPR018711">
    <property type="entry name" value="NAGPA"/>
</dbReference>